<dbReference type="Proteomes" id="UP000189818">
    <property type="component" value="Unassembled WGS sequence"/>
</dbReference>
<dbReference type="PANTHER" id="PTHR46696">
    <property type="entry name" value="P450, PUTATIVE (EUROFUNG)-RELATED"/>
    <property type="match status" value="1"/>
</dbReference>
<keyword evidence="2" id="KW-0479">Metal-binding</keyword>
<dbReference type="PANTHER" id="PTHR46696:SF1">
    <property type="entry name" value="CYTOCHROME P450 YJIB-RELATED"/>
    <property type="match status" value="1"/>
</dbReference>
<dbReference type="RefSeq" id="WP_217699585.1">
    <property type="nucleotide sequence ID" value="NZ_FUYM01000010.1"/>
</dbReference>
<dbReference type="GO" id="GO:0005506">
    <property type="term" value="F:iron ion binding"/>
    <property type="evidence" value="ECO:0007669"/>
    <property type="project" value="InterPro"/>
</dbReference>
<dbReference type="GO" id="GO:0004497">
    <property type="term" value="F:monooxygenase activity"/>
    <property type="evidence" value="ECO:0007669"/>
    <property type="project" value="UniProtKB-KW"/>
</dbReference>
<dbReference type="PROSITE" id="PS00086">
    <property type="entry name" value="CYTOCHROME_P450"/>
    <property type="match status" value="1"/>
</dbReference>
<keyword evidence="2" id="KW-0503">Monooxygenase</keyword>
<evidence type="ECO:0000313" key="4">
    <source>
        <dbReference type="Proteomes" id="UP000189818"/>
    </source>
</evidence>
<protein>
    <submittedName>
        <fullName evidence="3">Cytochrome P450</fullName>
    </submittedName>
</protein>
<dbReference type="GO" id="GO:0016705">
    <property type="term" value="F:oxidoreductase activity, acting on paired donors, with incorporation or reduction of molecular oxygen"/>
    <property type="evidence" value="ECO:0007669"/>
    <property type="project" value="InterPro"/>
</dbReference>
<dbReference type="CDD" id="cd00302">
    <property type="entry name" value="cytochrome_P450"/>
    <property type="match status" value="1"/>
</dbReference>
<proteinExistence type="inferred from homology"/>
<dbReference type="AlphaFoldDB" id="A0A1T5FSV6"/>
<gene>
    <name evidence="3" type="ORF">SAMN06295920_110188</name>
</gene>
<evidence type="ECO:0000256" key="2">
    <source>
        <dbReference type="RuleBase" id="RU000461"/>
    </source>
</evidence>
<dbReference type="SUPFAM" id="SSF48264">
    <property type="entry name" value="Cytochrome P450"/>
    <property type="match status" value="1"/>
</dbReference>
<comment type="similarity">
    <text evidence="1 2">Belongs to the cytochrome P450 family.</text>
</comment>
<dbReference type="GO" id="GO:0020037">
    <property type="term" value="F:heme binding"/>
    <property type="evidence" value="ECO:0007669"/>
    <property type="project" value="InterPro"/>
</dbReference>
<dbReference type="EMBL" id="FUYM01000010">
    <property type="protein sequence ID" value="SKB99207.1"/>
    <property type="molecule type" value="Genomic_DNA"/>
</dbReference>
<evidence type="ECO:0000313" key="3">
    <source>
        <dbReference type="EMBL" id="SKB99207.1"/>
    </source>
</evidence>
<dbReference type="InterPro" id="IPR036396">
    <property type="entry name" value="Cyt_P450_sf"/>
</dbReference>
<dbReference type="STRING" id="439228.SAMN06295920_110188"/>
<dbReference type="InterPro" id="IPR001128">
    <property type="entry name" value="Cyt_P450"/>
</dbReference>
<keyword evidence="2" id="KW-0560">Oxidoreductase</keyword>
<dbReference type="InterPro" id="IPR017972">
    <property type="entry name" value="Cyt_P450_CS"/>
</dbReference>
<reference evidence="4" key="1">
    <citation type="submission" date="2017-02" db="EMBL/GenBank/DDBJ databases">
        <authorList>
            <person name="Varghese N."/>
            <person name="Submissions S."/>
        </authorList>
    </citation>
    <scope>NUCLEOTIDE SEQUENCE [LARGE SCALE GENOMIC DNA]</scope>
    <source>
        <strain evidence="4">UM2</strain>
    </source>
</reference>
<evidence type="ECO:0000256" key="1">
    <source>
        <dbReference type="ARBA" id="ARBA00010617"/>
    </source>
</evidence>
<dbReference type="Gene3D" id="1.10.630.10">
    <property type="entry name" value="Cytochrome P450"/>
    <property type="match status" value="1"/>
</dbReference>
<name>A0A1T5FSV6_9SPHN</name>
<keyword evidence="2" id="KW-0349">Heme</keyword>
<keyword evidence="2" id="KW-0408">Iron</keyword>
<organism evidence="3 4">
    <name type="scientific">Rhizorhabdus histidinilytica</name>
    <dbReference type="NCBI Taxonomy" id="439228"/>
    <lineage>
        <taxon>Bacteria</taxon>
        <taxon>Pseudomonadati</taxon>
        <taxon>Pseudomonadota</taxon>
        <taxon>Alphaproteobacteria</taxon>
        <taxon>Sphingomonadales</taxon>
        <taxon>Sphingomonadaceae</taxon>
        <taxon>Rhizorhabdus</taxon>
    </lineage>
</organism>
<sequence>MSESPADVVTLHRFSDCEAALRNGDLKQALYDAGKVVMEDVLLTLHGPEHLKRRGVEARVFRRNFFNHYEKVVFPSTLEQTLTPYLAAGRGDLVEFGYRATVNLTADFAGIDRPERSAEESERLIRLVKKLSEGATMVHSTRDPVELEAEVCDALAEFDRSFLQPSVDRRTRLLEAVAGGSLDAQELPRDVLTVILQARDELTLDGSLLLREIAFYMQAGAHSTANSVIHAFHEIIHWAGADEERWQRLSDPLFVQRCVHESLRLHPASPEAWRTSMCPMSIAGAGDLDAGRRLVLDLFRANRDPSIFGAGADGFDPDRSTPRGVLPTGLAFGIGVHACLGRELDGGLPAKPGADPDNHQYGIVALIVIRLLALGGRPDPAAPAQIDTKTIRPNWGSYPVIFTKG</sequence>
<dbReference type="Pfam" id="PF00067">
    <property type="entry name" value="p450"/>
    <property type="match status" value="1"/>
</dbReference>
<keyword evidence="4" id="KW-1185">Reference proteome</keyword>
<accession>A0A1T5FSV6</accession>